<evidence type="ECO:0000313" key="1">
    <source>
        <dbReference type="EMBL" id="CAD6192650.1"/>
    </source>
</evidence>
<proteinExistence type="predicted"/>
<evidence type="ECO:0000313" key="2">
    <source>
        <dbReference type="Proteomes" id="UP000835052"/>
    </source>
</evidence>
<accession>A0A8S1HH72</accession>
<reference evidence="1" key="1">
    <citation type="submission" date="2020-10" db="EMBL/GenBank/DDBJ databases">
        <authorList>
            <person name="Kikuchi T."/>
        </authorList>
    </citation>
    <scope>NUCLEOTIDE SEQUENCE</scope>
    <source>
        <strain evidence="1">NKZ352</strain>
    </source>
</reference>
<organism evidence="1 2">
    <name type="scientific">Caenorhabditis auriculariae</name>
    <dbReference type="NCBI Taxonomy" id="2777116"/>
    <lineage>
        <taxon>Eukaryota</taxon>
        <taxon>Metazoa</taxon>
        <taxon>Ecdysozoa</taxon>
        <taxon>Nematoda</taxon>
        <taxon>Chromadorea</taxon>
        <taxon>Rhabditida</taxon>
        <taxon>Rhabditina</taxon>
        <taxon>Rhabditomorpha</taxon>
        <taxon>Rhabditoidea</taxon>
        <taxon>Rhabditidae</taxon>
        <taxon>Peloderinae</taxon>
        <taxon>Caenorhabditis</taxon>
    </lineage>
</organism>
<name>A0A8S1HH72_9PELO</name>
<sequence length="210" mass="23275">MTFGRAVNHCKMISISGLLVVLLASAIYALEHDNFKVTLAFRQTCAKSGPLVVAYVRLVGTDSSNRILGVAYCENSDFSDAVKQLDLSCHYNGESCEKCTFGAVIAARLKSKQIDHNIFYGHNSQLIKMTNDDADPGNIQYFPGMTYMDLESITHNAGSNPGTYKSKSASCGANSHSMFNHGYYRADFTNSHFSLSRTYYDIYRVTGYFT</sequence>
<dbReference type="AlphaFoldDB" id="A0A8S1HH72"/>
<comment type="caution">
    <text evidence="1">The sequence shown here is derived from an EMBL/GenBank/DDBJ whole genome shotgun (WGS) entry which is preliminary data.</text>
</comment>
<protein>
    <submittedName>
        <fullName evidence="1">Uncharacterized protein</fullName>
    </submittedName>
</protein>
<keyword evidence="2" id="KW-1185">Reference proteome</keyword>
<dbReference type="Proteomes" id="UP000835052">
    <property type="component" value="Unassembled WGS sequence"/>
</dbReference>
<gene>
    <name evidence="1" type="ORF">CAUJ_LOCUS8569</name>
</gene>
<dbReference type="EMBL" id="CAJGYM010000029">
    <property type="protein sequence ID" value="CAD6192650.1"/>
    <property type="molecule type" value="Genomic_DNA"/>
</dbReference>